<name>A0A1H6MME8_9FLAO</name>
<keyword evidence="2 4" id="KW-0442">Lipid degradation</keyword>
<dbReference type="Gene3D" id="3.40.1090.10">
    <property type="entry name" value="Cytosolic phospholipase A2 catalytic domain"/>
    <property type="match status" value="1"/>
</dbReference>
<dbReference type="PANTHER" id="PTHR14226:SF78">
    <property type="entry name" value="SLR0060 PROTEIN"/>
    <property type="match status" value="1"/>
</dbReference>
<sequence length="263" mass="29509">MNNSSTVFGLALSGGGHKGIAHAGVLQFLTEQNIFPEIISGTSAGSIVGGLYANGMTPKDILSFFKSVNLFSWSHLSFRKAGFLDADQFARYLEREFGDKTIKDLEVELYISATEIERGKLKIFHKNTKVVSAILASSAFPGVFSPVVINNRIYSDGGILNNYPVNTIQGRCDFLIGSNVNPVLMYNQTRFTSIKSVALRAFEIMMMQNTFPQNELCDWHIQPEKLANYSTFETSKKRMDEIFEIGYHEAKQNFEKIKDKIVF</sequence>
<dbReference type="CDD" id="cd07205">
    <property type="entry name" value="Pat_PNPLA6_PNPLA7_NTE1_like"/>
    <property type="match status" value="1"/>
</dbReference>
<dbReference type="GO" id="GO:0016787">
    <property type="term" value="F:hydrolase activity"/>
    <property type="evidence" value="ECO:0007669"/>
    <property type="project" value="UniProtKB-UniRule"/>
</dbReference>
<proteinExistence type="predicted"/>
<keyword evidence="3 4" id="KW-0443">Lipid metabolism</keyword>
<evidence type="ECO:0000313" key="7">
    <source>
        <dbReference type="Proteomes" id="UP000199634"/>
    </source>
</evidence>
<evidence type="ECO:0000256" key="2">
    <source>
        <dbReference type="ARBA" id="ARBA00022963"/>
    </source>
</evidence>
<keyword evidence="1 4" id="KW-0378">Hydrolase</keyword>
<dbReference type="AlphaFoldDB" id="A0A1H6MME8"/>
<evidence type="ECO:0000256" key="1">
    <source>
        <dbReference type="ARBA" id="ARBA00022801"/>
    </source>
</evidence>
<dbReference type="Proteomes" id="UP000199634">
    <property type="component" value="Unassembled WGS sequence"/>
</dbReference>
<dbReference type="InterPro" id="IPR002641">
    <property type="entry name" value="PNPLA_dom"/>
</dbReference>
<dbReference type="OrthoDB" id="9770965at2"/>
<dbReference type="PROSITE" id="PS51635">
    <property type="entry name" value="PNPLA"/>
    <property type="match status" value="1"/>
</dbReference>
<dbReference type="SUPFAM" id="SSF52151">
    <property type="entry name" value="FabD/lysophospholipase-like"/>
    <property type="match status" value="1"/>
</dbReference>
<evidence type="ECO:0000256" key="4">
    <source>
        <dbReference type="PROSITE-ProRule" id="PRU01161"/>
    </source>
</evidence>
<feature type="short sequence motif" description="GXGXXG" evidence="4">
    <location>
        <begin position="14"/>
        <end position="19"/>
    </location>
</feature>
<evidence type="ECO:0000256" key="3">
    <source>
        <dbReference type="ARBA" id="ARBA00023098"/>
    </source>
</evidence>
<dbReference type="GO" id="GO:0016042">
    <property type="term" value="P:lipid catabolic process"/>
    <property type="evidence" value="ECO:0007669"/>
    <property type="project" value="UniProtKB-UniRule"/>
</dbReference>
<organism evidence="6 7">
    <name type="scientific">Paenimyroides marinum</name>
    <dbReference type="NCBI Taxonomy" id="1159016"/>
    <lineage>
        <taxon>Bacteria</taxon>
        <taxon>Pseudomonadati</taxon>
        <taxon>Bacteroidota</taxon>
        <taxon>Flavobacteriia</taxon>
        <taxon>Flavobacteriales</taxon>
        <taxon>Flavobacteriaceae</taxon>
        <taxon>Paenimyroides</taxon>
    </lineage>
</organism>
<feature type="domain" description="PNPLA" evidence="5">
    <location>
        <begin position="10"/>
        <end position="169"/>
    </location>
</feature>
<dbReference type="Pfam" id="PF01734">
    <property type="entry name" value="Patatin"/>
    <property type="match status" value="1"/>
</dbReference>
<accession>A0A1H6MME8</accession>
<evidence type="ECO:0000259" key="5">
    <source>
        <dbReference type="PROSITE" id="PS51635"/>
    </source>
</evidence>
<feature type="active site" description="Nucleophile" evidence="4">
    <location>
        <position position="43"/>
    </location>
</feature>
<dbReference type="RefSeq" id="WP_091102742.1">
    <property type="nucleotide sequence ID" value="NZ_FNXE01000069.1"/>
</dbReference>
<dbReference type="InterPro" id="IPR016035">
    <property type="entry name" value="Acyl_Trfase/lysoPLipase"/>
</dbReference>
<reference evidence="6 7" key="1">
    <citation type="submission" date="2016-10" db="EMBL/GenBank/DDBJ databases">
        <authorList>
            <person name="de Groot N.N."/>
        </authorList>
    </citation>
    <scope>NUCLEOTIDE SEQUENCE [LARGE SCALE GENOMIC DNA]</scope>
    <source>
        <strain evidence="6 7">CGMCC 1.10825</strain>
    </source>
</reference>
<feature type="active site" description="Proton acceptor" evidence="4">
    <location>
        <position position="156"/>
    </location>
</feature>
<feature type="short sequence motif" description="GXSXG" evidence="4">
    <location>
        <begin position="41"/>
        <end position="45"/>
    </location>
</feature>
<gene>
    <name evidence="6" type="ORF">SAMN02927937_02843</name>
</gene>
<evidence type="ECO:0000313" key="6">
    <source>
        <dbReference type="EMBL" id="SEI02980.1"/>
    </source>
</evidence>
<dbReference type="InterPro" id="IPR050301">
    <property type="entry name" value="NTE"/>
</dbReference>
<protein>
    <submittedName>
        <fullName evidence="6">NTE family protein</fullName>
    </submittedName>
</protein>
<dbReference type="STRING" id="1159016.SAMN02927937_02843"/>
<feature type="short sequence motif" description="DGA/G" evidence="4">
    <location>
        <begin position="156"/>
        <end position="158"/>
    </location>
</feature>
<dbReference type="EMBL" id="FNXE01000069">
    <property type="protein sequence ID" value="SEI02980.1"/>
    <property type="molecule type" value="Genomic_DNA"/>
</dbReference>
<keyword evidence="7" id="KW-1185">Reference proteome</keyword>
<dbReference type="PANTHER" id="PTHR14226">
    <property type="entry name" value="NEUROPATHY TARGET ESTERASE/SWISS CHEESE D.MELANOGASTER"/>
    <property type="match status" value="1"/>
</dbReference>